<evidence type="ECO:0000313" key="5">
    <source>
        <dbReference type="Proteomes" id="UP000546031"/>
    </source>
</evidence>
<feature type="domain" description="Solute-binding protein family 5" evidence="3">
    <location>
        <begin position="67"/>
        <end position="381"/>
    </location>
</feature>
<gene>
    <name evidence="4" type="ORF">HUO12_09325</name>
</gene>
<dbReference type="Gene3D" id="3.10.105.10">
    <property type="entry name" value="Dipeptide-binding Protein, Domain 3"/>
    <property type="match status" value="1"/>
</dbReference>
<evidence type="ECO:0000259" key="3">
    <source>
        <dbReference type="Pfam" id="PF00496"/>
    </source>
</evidence>
<keyword evidence="5" id="KW-1185">Reference proteome</keyword>
<organism evidence="4 5">
    <name type="scientific">Altererythrobacter lutimaris</name>
    <dbReference type="NCBI Taxonomy" id="2743979"/>
    <lineage>
        <taxon>Bacteria</taxon>
        <taxon>Pseudomonadati</taxon>
        <taxon>Pseudomonadota</taxon>
        <taxon>Alphaproteobacteria</taxon>
        <taxon>Sphingomonadales</taxon>
        <taxon>Erythrobacteraceae</taxon>
        <taxon>Altererythrobacter</taxon>
    </lineage>
</organism>
<name>A0A850H7F2_9SPHN</name>
<dbReference type="PROSITE" id="PS51257">
    <property type="entry name" value="PROKAR_LIPOPROTEIN"/>
    <property type="match status" value="1"/>
</dbReference>
<dbReference type="InterPro" id="IPR000914">
    <property type="entry name" value="SBP_5_dom"/>
</dbReference>
<proteinExistence type="inferred from homology"/>
<dbReference type="Gene3D" id="3.90.76.10">
    <property type="entry name" value="Dipeptide-binding Protein, Domain 1"/>
    <property type="match status" value="1"/>
</dbReference>
<dbReference type="AlphaFoldDB" id="A0A850H7F2"/>
<protein>
    <submittedName>
        <fullName evidence="4">Peptide ABC transporter substrate-binding protein</fullName>
    </submittedName>
</protein>
<dbReference type="GO" id="GO:0015833">
    <property type="term" value="P:peptide transport"/>
    <property type="evidence" value="ECO:0007669"/>
    <property type="project" value="TreeGrafter"/>
</dbReference>
<comment type="similarity">
    <text evidence="2">Belongs to the bacterial solute-binding protein 5 family.</text>
</comment>
<reference evidence="4 5" key="1">
    <citation type="submission" date="2020-06" db="EMBL/GenBank/DDBJ databases">
        <title>Altererythrobacter lutimaris sp. nov., a marine bacterium isolated from a tidal flat.</title>
        <authorList>
            <person name="Kim D."/>
            <person name="Yoo Y."/>
            <person name="Kim J.-J."/>
        </authorList>
    </citation>
    <scope>NUCLEOTIDE SEQUENCE [LARGE SCALE GENOMIC DNA]</scope>
    <source>
        <strain evidence="4 5">JGD-16</strain>
    </source>
</reference>
<evidence type="ECO:0000256" key="2">
    <source>
        <dbReference type="ARBA" id="ARBA00005695"/>
    </source>
</evidence>
<evidence type="ECO:0000256" key="1">
    <source>
        <dbReference type="ARBA" id="ARBA00004418"/>
    </source>
</evidence>
<dbReference type="EMBL" id="JABWTA010000001">
    <property type="protein sequence ID" value="NVE95097.1"/>
    <property type="molecule type" value="Genomic_DNA"/>
</dbReference>
<accession>A0A850H7F2</accession>
<dbReference type="Pfam" id="PF00496">
    <property type="entry name" value="SBP_bac_5"/>
    <property type="match status" value="1"/>
</dbReference>
<sequence length="494" mass="53350">MRIGAILFSLALLAACNRSDAGGPLDIAVIGAVADAEQEDLTALTIASAHLRAATKEGLVALDPSGEILPAIAERWIVTDDGMSYIFRLRDSDWPDGEPITAEDIRDALQDNIVTLSGSALAYDLAKIDQIRAMTGRVVEIQLKSPMPDFMRLLAQPEMGFERAGLGTGPMAEQSQENSSLIELAALPPEARGLPARQNWSELTRSLFVRTLPAERAVSQFADGEIDLVLGGTIAHLPLADTGPLSAGTVRLDAPLGLLGLKIVRPEGLLADAPLREAISMAIDRSDLMQPFNFGGWQASTLIYPGSLAGENSAQQERWEGQTIDERRATAARRVSGWKTSAAAAEFGGLARLKIFMPDGPGSDLLFEQLREDLSGIGVEAIRAEDESDADLRIFDALARYYSPRWYLNQFHCGLDEGLCSAKADALVEEALEVRDLVAKQEIYAEAQAALIAQEVFIPLGQPVRWSLVRAGVSGYEENQWGLHALFPLALNPI</sequence>
<comment type="caution">
    <text evidence="4">The sequence shown here is derived from an EMBL/GenBank/DDBJ whole genome shotgun (WGS) entry which is preliminary data.</text>
</comment>
<comment type="subcellular location">
    <subcellularLocation>
        <location evidence="1">Periplasm</location>
    </subcellularLocation>
</comment>
<dbReference type="GO" id="GO:1904680">
    <property type="term" value="F:peptide transmembrane transporter activity"/>
    <property type="evidence" value="ECO:0007669"/>
    <property type="project" value="TreeGrafter"/>
</dbReference>
<dbReference type="InterPro" id="IPR039424">
    <property type="entry name" value="SBP_5"/>
</dbReference>
<dbReference type="SUPFAM" id="SSF53850">
    <property type="entry name" value="Periplasmic binding protein-like II"/>
    <property type="match status" value="1"/>
</dbReference>
<dbReference type="Proteomes" id="UP000546031">
    <property type="component" value="Unassembled WGS sequence"/>
</dbReference>
<dbReference type="PANTHER" id="PTHR30290">
    <property type="entry name" value="PERIPLASMIC BINDING COMPONENT OF ABC TRANSPORTER"/>
    <property type="match status" value="1"/>
</dbReference>
<dbReference type="RefSeq" id="WP_176273295.1">
    <property type="nucleotide sequence ID" value="NZ_JABWTA010000001.1"/>
</dbReference>
<dbReference type="Gene3D" id="3.40.190.10">
    <property type="entry name" value="Periplasmic binding protein-like II"/>
    <property type="match status" value="1"/>
</dbReference>
<evidence type="ECO:0000313" key="4">
    <source>
        <dbReference type="EMBL" id="NVE95097.1"/>
    </source>
</evidence>